<feature type="region of interest" description="Disordered" evidence="2">
    <location>
        <begin position="452"/>
        <end position="586"/>
    </location>
</feature>
<dbReference type="AlphaFoldDB" id="A0AA40LJJ5"/>
<comment type="similarity">
    <text evidence="1">Belongs to the NUT family.</text>
</comment>
<feature type="region of interest" description="Disordered" evidence="2">
    <location>
        <begin position="611"/>
        <end position="747"/>
    </location>
</feature>
<organism evidence="4 5">
    <name type="scientific">Cnephaeus nilssonii</name>
    <name type="common">Northern bat</name>
    <name type="synonym">Eptesicus nilssonii</name>
    <dbReference type="NCBI Taxonomy" id="3371016"/>
    <lineage>
        <taxon>Eukaryota</taxon>
        <taxon>Metazoa</taxon>
        <taxon>Chordata</taxon>
        <taxon>Craniata</taxon>
        <taxon>Vertebrata</taxon>
        <taxon>Euteleostomi</taxon>
        <taxon>Mammalia</taxon>
        <taxon>Eutheria</taxon>
        <taxon>Laurasiatheria</taxon>
        <taxon>Chiroptera</taxon>
        <taxon>Yangochiroptera</taxon>
        <taxon>Vespertilionidae</taxon>
        <taxon>Cnephaeus</taxon>
    </lineage>
</organism>
<name>A0AA40LJJ5_CNENI</name>
<protein>
    <recommendedName>
        <fullName evidence="3">Nuclear Testis protein N-terminal domain-containing protein</fullName>
    </recommendedName>
</protein>
<feature type="domain" description="Nuclear Testis protein N-terminal" evidence="3">
    <location>
        <begin position="328"/>
        <end position="708"/>
    </location>
</feature>
<keyword evidence="5" id="KW-1185">Reference proteome</keyword>
<evidence type="ECO:0000313" key="5">
    <source>
        <dbReference type="Proteomes" id="UP001177744"/>
    </source>
</evidence>
<comment type="caution">
    <text evidence="4">The sequence shown here is derived from an EMBL/GenBank/DDBJ whole genome shotgun (WGS) entry which is preliminary data.</text>
</comment>
<evidence type="ECO:0000259" key="3">
    <source>
        <dbReference type="Pfam" id="PF12881"/>
    </source>
</evidence>
<dbReference type="InterPro" id="IPR024309">
    <property type="entry name" value="NUT_N"/>
</dbReference>
<gene>
    <name evidence="4" type="ORF">QTO34_005614</name>
</gene>
<feature type="compositionally biased region" description="Pro residues" evidence="2">
    <location>
        <begin position="195"/>
        <end position="204"/>
    </location>
</feature>
<evidence type="ECO:0000313" key="4">
    <source>
        <dbReference type="EMBL" id="KAK1334607.1"/>
    </source>
</evidence>
<evidence type="ECO:0000256" key="1">
    <source>
        <dbReference type="ARBA" id="ARBA00010586"/>
    </source>
</evidence>
<feature type="region of interest" description="Disordered" evidence="2">
    <location>
        <begin position="320"/>
        <end position="369"/>
    </location>
</feature>
<dbReference type="EMBL" id="JAULJE010000015">
    <property type="protein sequence ID" value="KAK1334607.1"/>
    <property type="molecule type" value="Genomic_DNA"/>
</dbReference>
<dbReference type="Proteomes" id="UP001177744">
    <property type="component" value="Unassembled WGS sequence"/>
</dbReference>
<dbReference type="InterPro" id="IPR024310">
    <property type="entry name" value="NUT"/>
</dbReference>
<proteinExistence type="inferred from homology"/>
<evidence type="ECO:0000256" key="2">
    <source>
        <dbReference type="SAM" id="MobiDB-lite"/>
    </source>
</evidence>
<feature type="compositionally biased region" description="Low complexity" evidence="2">
    <location>
        <begin position="475"/>
        <end position="487"/>
    </location>
</feature>
<dbReference type="PANTHER" id="PTHR22879">
    <property type="entry name" value="NUT FAMILY MEMBER 1"/>
    <property type="match status" value="1"/>
</dbReference>
<feature type="compositionally biased region" description="Pro residues" evidence="2">
    <location>
        <begin position="81"/>
        <end position="93"/>
    </location>
</feature>
<sequence>MALPGETHGPGSPAAEGAQSASVLFAGSPPPSPLSFVSTASAARGADVSLKPGASMTPFMAQPCPPPSSGPAHRPPGEQHLPPPRTPSFPPGRPLVLPAWPRTPLVAGDAGQGPVGTGADNIMDQVRSEGRGPQPSQTQTIVLTQAPLYGSAPGAACGGAVCPAPLFLEATAVETMMPALAFGGSQAGNGGWCPGLPPQAPPPAAQLAPVVPRVDPGTRPHGASREGGLAASQSRASLEDASNPKSVSEDFRRWQRFKALARGHLPQSPDAAALCCFLMPALRPLSRLKPTMTLEEGIGLAMQEWQRKSTCDRRVYFEMAEKPDPRGPPAPVVDAQPAPTPRKAVPSAQCAHTPQPPWETESRDGIPPEAEQEDMDITDELPMGASVKEWLQDEGLLSYLDQLCSQEDFVTQVEEVIDPQFLKQMNSPDAQQDPLALAEELEQEEGLTAAQLAEERLLASEEGGVQAPPSHGAPRWDSSPSESASSPDARRREPGPQLGVSDTACPPETGFQDRQRRGPAHAPRSRPPAAAVSSGREEPPPLRARCPPAAPQGHGLLTVHGDPGPPASPERPLWEPLGPADRPRGDEEDLASLAFLWASPGRLLPCALSLSPVPASGRARPGGRGPRGAARSRVPAETRPQPCSPCSWPVWEARSGGRPRPCGEDPPGPGAELGVWGRPALAPGLVPSSQPHKRKCDPSDPGSWRKRHCSQYGAEGGAPHCQRPEGPRLHGTWLSPRGAKGSFSWQG</sequence>
<feature type="region of interest" description="Disordered" evidence="2">
    <location>
        <begin position="192"/>
        <end position="247"/>
    </location>
</feature>
<dbReference type="Pfam" id="PF12881">
    <property type="entry name" value="NUT"/>
    <property type="match status" value="2"/>
</dbReference>
<feature type="region of interest" description="Disordered" evidence="2">
    <location>
        <begin position="1"/>
        <end position="40"/>
    </location>
</feature>
<feature type="region of interest" description="Disordered" evidence="2">
    <location>
        <begin position="53"/>
        <end position="120"/>
    </location>
</feature>
<accession>A0AA40LJJ5</accession>
<dbReference type="PANTHER" id="PTHR22879:SF14">
    <property type="entry name" value="NUT FAMILY MEMBER 2A-RELATED"/>
    <property type="match status" value="1"/>
</dbReference>
<feature type="domain" description="Nuclear Testis protein N-terminal" evidence="3">
    <location>
        <begin position="48"/>
        <end position="322"/>
    </location>
</feature>
<reference evidence="4" key="1">
    <citation type="submission" date="2023-06" db="EMBL/GenBank/DDBJ databases">
        <title>Reference genome for the Northern bat (Eptesicus nilssonii), a most northern bat species.</title>
        <authorList>
            <person name="Laine V.N."/>
            <person name="Pulliainen A.T."/>
            <person name="Lilley T.M."/>
        </authorList>
    </citation>
    <scope>NUCLEOTIDE SEQUENCE</scope>
    <source>
        <strain evidence="4">BLF_Eptnil</strain>
        <tissue evidence="4">Kidney</tissue>
    </source>
</reference>